<sequence length="194" mass="21860">MELPPLPQQKSNLVTNMKKSTPLLEVAKCTAPSHDQLDVSLTALWDDEEKDKAAETHKDMTKQLESDNSALLVYTDSSLIKRGGFPAVGAAVVAYHKGQEIRHQKLRMRRRAKVYDAEMAALSMGAKLVLSICSQKPQITHIYYFADNTSAAQSIFSMRVQPGQFYAKNFYNDMVEFIDRHNVNQVTITWCPGH</sequence>
<evidence type="ECO:0000313" key="1">
    <source>
        <dbReference type="EMBL" id="ESK83735.1"/>
    </source>
</evidence>
<dbReference type="Proteomes" id="UP000017559">
    <property type="component" value="Unassembled WGS sequence"/>
</dbReference>
<protein>
    <submittedName>
        <fullName evidence="1">Transposon factor</fullName>
    </submittedName>
</protein>
<reference evidence="1 2" key="1">
    <citation type="journal article" date="2014" name="BMC Genomics">
        <title>Genome and secretome analysis of the hemibiotrophic fungal pathogen, Moniliophthora roreri, which causes frosty pod rot disease of cacao: mechanisms of the biotrophic and necrotrophic phases.</title>
        <authorList>
            <person name="Meinhardt L.W."/>
            <person name="Costa G.G.L."/>
            <person name="Thomazella D.P.T."/>
            <person name="Teixeira P.J.P.L."/>
            <person name="Carazzolle M.F."/>
            <person name="Schuster S.C."/>
            <person name="Carlson J.E."/>
            <person name="Guiltinan M.J."/>
            <person name="Mieczkowski P."/>
            <person name="Farmer A."/>
            <person name="Ramaraj T."/>
            <person name="Crozier J."/>
            <person name="Davis R.E."/>
            <person name="Shao J."/>
            <person name="Melnick R.L."/>
            <person name="Pereira G.A.G."/>
            <person name="Bailey B.A."/>
        </authorList>
    </citation>
    <scope>NUCLEOTIDE SEQUENCE [LARGE SCALE GENOMIC DNA]</scope>
    <source>
        <strain evidence="1 2">MCA 2997</strain>
    </source>
</reference>
<comment type="caution">
    <text evidence="1">The sequence shown here is derived from an EMBL/GenBank/DDBJ whole genome shotgun (WGS) entry which is preliminary data.</text>
</comment>
<dbReference type="SUPFAM" id="SSF53098">
    <property type="entry name" value="Ribonuclease H-like"/>
    <property type="match status" value="1"/>
</dbReference>
<name>V2WU70_MONRO</name>
<gene>
    <name evidence="1" type="ORF">Moror_2093</name>
</gene>
<dbReference type="AlphaFoldDB" id="V2WU70"/>
<dbReference type="InterPro" id="IPR012337">
    <property type="entry name" value="RNaseH-like_sf"/>
</dbReference>
<organism evidence="1 2">
    <name type="scientific">Moniliophthora roreri (strain MCA 2997)</name>
    <name type="common">Cocoa frosty pod rot fungus</name>
    <name type="synonym">Crinipellis roreri</name>
    <dbReference type="NCBI Taxonomy" id="1381753"/>
    <lineage>
        <taxon>Eukaryota</taxon>
        <taxon>Fungi</taxon>
        <taxon>Dikarya</taxon>
        <taxon>Basidiomycota</taxon>
        <taxon>Agaricomycotina</taxon>
        <taxon>Agaricomycetes</taxon>
        <taxon>Agaricomycetidae</taxon>
        <taxon>Agaricales</taxon>
        <taxon>Marasmiineae</taxon>
        <taxon>Marasmiaceae</taxon>
        <taxon>Moniliophthora</taxon>
    </lineage>
</organism>
<dbReference type="KEGG" id="mrr:Moror_2093"/>
<evidence type="ECO:0000313" key="2">
    <source>
        <dbReference type="Proteomes" id="UP000017559"/>
    </source>
</evidence>
<dbReference type="Gene3D" id="3.30.420.10">
    <property type="entry name" value="Ribonuclease H-like superfamily/Ribonuclease H"/>
    <property type="match status" value="1"/>
</dbReference>
<dbReference type="OrthoDB" id="2957080at2759"/>
<keyword evidence="2" id="KW-1185">Reference proteome</keyword>
<dbReference type="HOGENOM" id="CLU_1402785_0_0_1"/>
<proteinExistence type="predicted"/>
<dbReference type="EMBL" id="AWSO01001461">
    <property type="protein sequence ID" value="ESK83735.1"/>
    <property type="molecule type" value="Genomic_DNA"/>
</dbReference>
<dbReference type="InterPro" id="IPR036397">
    <property type="entry name" value="RNaseH_sf"/>
</dbReference>
<dbReference type="STRING" id="1381753.V2WU70"/>
<dbReference type="CDD" id="cd09276">
    <property type="entry name" value="Rnase_HI_RT_non_LTR"/>
    <property type="match status" value="1"/>
</dbReference>
<dbReference type="GO" id="GO:0003676">
    <property type="term" value="F:nucleic acid binding"/>
    <property type="evidence" value="ECO:0007669"/>
    <property type="project" value="InterPro"/>
</dbReference>
<accession>V2WU70</accession>